<comment type="subcellular location">
    <subcellularLocation>
        <location evidence="1">Periplasm</location>
    </subcellularLocation>
</comment>
<keyword evidence="7" id="KW-1185">Reference proteome</keyword>
<dbReference type="SUPFAM" id="SSF53850">
    <property type="entry name" value="Periplasmic binding protein-like II"/>
    <property type="match status" value="1"/>
</dbReference>
<dbReference type="InterPro" id="IPR000914">
    <property type="entry name" value="SBP_5_dom"/>
</dbReference>
<dbReference type="Gene3D" id="3.10.105.10">
    <property type="entry name" value="Dipeptide-binding Protein, Domain 3"/>
    <property type="match status" value="1"/>
</dbReference>
<organism evidence="6 7">
    <name type="scientific">Phyllobacterium sophorae</name>
    <dbReference type="NCBI Taxonomy" id="1520277"/>
    <lineage>
        <taxon>Bacteria</taxon>
        <taxon>Pseudomonadati</taxon>
        <taxon>Pseudomonadota</taxon>
        <taxon>Alphaproteobacteria</taxon>
        <taxon>Hyphomicrobiales</taxon>
        <taxon>Phyllobacteriaceae</taxon>
        <taxon>Phyllobacterium</taxon>
    </lineage>
</organism>
<dbReference type="Pfam" id="PF00496">
    <property type="entry name" value="SBP_bac_5"/>
    <property type="match status" value="1"/>
</dbReference>
<dbReference type="GO" id="GO:0042938">
    <property type="term" value="P:dipeptide transport"/>
    <property type="evidence" value="ECO:0007669"/>
    <property type="project" value="TreeGrafter"/>
</dbReference>
<evidence type="ECO:0000313" key="6">
    <source>
        <dbReference type="EMBL" id="PSH67329.1"/>
    </source>
</evidence>
<evidence type="ECO:0000259" key="5">
    <source>
        <dbReference type="Pfam" id="PF00496"/>
    </source>
</evidence>
<feature type="signal peptide" evidence="4">
    <location>
        <begin position="1"/>
        <end position="23"/>
    </location>
</feature>
<dbReference type="RefSeq" id="WP_106662394.1">
    <property type="nucleotide sequence ID" value="NZ_PGGM01000001.1"/>
</dbReference>
<sequence length="534" mass="58944">MKICGKILSATMLALALSGIAAAGASAKTLVYCSEASPEGFDAALSISGTTYDASARNVSDGLIKIKRGSTELEPGLAESWSISGDGKEYTFQLRKGVKFQKTSYFTPTREFNADDVIFTFDRQGDKANPYYDYGKGIWPQYDTYSFPSLIDKLEKVDGHTVKFVLTRPEATFIASLSLTFAAIQSKEYADKLLAEGKREQLNAKPIGTGPYQFVDYQPDAVIRYHANPEYWGGKQKIDDLIFVITPDASVRYQKLKAGECNVMAYPNPADLAKMKSDPAINLLQKEGLNIAYLAYNTMVAPFDDVRVRKAINMAVNKQAIIDAVYGSTGIAAINAMPPGVWSYNKDIKDDPYDLEQSRKLLADAGVKDLVMNIWAMPVQRPYMPNARRTAELMQSDLAKVGIKAEIVSYDWAEYLKRSQDKNRDGAVILGWTGGIADPDNFLAAMLGCKAIGSGNRANWCNQDFEKLIQAAKLTTDQAERSTLYEQAQAIFKQQAPWLTIAHQVVAQPVSTKVKDFRVDPFGGNLFEGVDIDE</sequence>
<name>A0A2P7BLI4_9HYPH</name>
<dbReference type="EMBL" id="PGGM01000001">
    <property type="protein sequence ID" value="PSH67329.1"/>
    <property type="molecule type" value="Genomic_DNA"/>
</dbReference>
<dbReference type="PROSITE" id="PS01040">
    <property type="entry name" value="SBP_BACTERIAL_5"/>
    <property type="match status" value="1"/>
</dbReference>
<dbReference type="InterPro" id="IPR039424">
    <property type="entry name" value="SBP_5"/>
</dbReference>
<keyword evidence="3 4" id="KW-0732">Signal</keyword>
<dbReference type="PANTHER" id="PTHR30290">
    <property type="entry name" value="PERIPLASMIC BINDING COMPONENT OF ABC TRANSPORTER"/>
    <property type="match status" value="1"/>
</dbReference>
<dbReference type="Proteomes" id="UP000241764">
    <property type="component" value="Unassembled WGS sequence"/>
</dbReference>
<dbReference type="InterPro" id="IPR030678">
    <property type="entry name" value="Peptide/Ni-bd"/>
</dbReference>
<dbReference type="AlphaFoldDB" id="A0A2P7BLI4"/>
<dbReference type="GO" id="GO:0030288">
    <property type="term" value="C:outer membrane-bounded periplasmic space"/>
    <property type="evidence" value="ECO:0007669"/>
    <property type="project" value="TreeGrafter"/>
</dbReference>
<dbReference type="GO" id="GO:1904680">
    <property type="term" value="F:peptide transmembrane transporter activity"/>
    <property type="evidence" value="ECO:0007669"/>
    <property type="project" value="TreeGrafter"/>
</dbReference>
<dbReference type="GO" id="GO:0043190">
    <property type="term" value="C:ATP-binding cassette (ABC) transporter complex"/>
    <property type="evidence" value="ECO:0007669"/>
    <property type="project" value="InterPro"/>
</dbReference>
<comment type="similarity">
    <text evidence="2">Belongs to the bacterial solute-binding protein 5 family.</text>
</comment>
<feature type="domain" description="Solute-binding protein family 5" evidence="5">
    <location>
        <begin position="72"/>
        <end position="452"/>
    </location>
</feature>
<dbReference type="OrthoDB" id="9803988at2"/>
<evidence type="ECO:0000256" key="4">
    <source>
        <dbReference type="SAM" id="SignalP"/>
    </source>
</evidence>
<dbReference type="FunFam" id="3.40.190.10:FF:000036">
    <property type="entry name" value="Dipeptide ABC transporter, substrate-binding protein"/>
    <property type="match status" value="1"/>
</dbReference>
<evidence type="ECO:0000256" key="3">
    <source>
        <dbReference type="ARBA" id="ARBA00022729"/>
    </source>
</evidence>
<evidence type="ECO:0000256" key="2">
    <source>
        <dbReference type="ARBA" id="ARBA00005695"/>
    </source>
</evidence>
<dbReference type="Gene3D" id="3.40.190.10">
    <property type="entry name" value="Periplasmic binding protein-like II"/>
    <property type="match status" value="1"/>
</dbReference>
<evidence type="ECO:0000256" key="1">
    <source>
        <dbReference type="ARBA" id="ARBA00004418"/>
    </source>
</evidence>
<reference evidence="7" key="1">
    <citation type="submission" date="2017-11" db="EMBL/GenBank/DDBJ databases">
        <authorList>
            <person name="Kuznetsova I."/>
            <person name="Sazanova A."/>
            <person name="Chirak E."/>
            <person name="Safronova V."/>
            <person name="Willems A."/>
        </authorList>
    </citation>
    <scope>NUCLEOTIDE SEQUENCE [LARGE SCALE GENOMIC DNA]</scope>
    <source>
        <strain evidence="7">CCBAU 03422</strain>
    </source>
</reference>
<dbReference type="Gene3D" id="3.90.76.10">
    <property type="entry name" value="Dipeptide-binding Protein, Domain 1"/>
    <property type="match status" value="1"/>
</dbReference>
<dbReference type="PANTHER" id="PTHR30290:SF38">
    <property type="entry name" value="D,D-DIPEPTIDE-BINDING PERIPLASMIC PROTEIN DDPA-RELATED"/>
    <property type="match status" value="1"/>
</dbReference>
<gene>
    <name evidence="6" type="ORF">CU103_02960</name>
</gene>
<dbReference type="CDD" id="cd08493">
    <property type="entry name" value="PBP2_DppA_like"/>
    <property type="match status" value="1"/>
</dbReference>
<protein>
    <submittedName>
        <fullName evidence="6">ABC transporter substrate-binding protein</fullName>
    </submittedName>
</protein>
<feature type="chain" id="PRO_5015203836" evidence="4">
    <location>
        <begin position="24"/>
        <end position="534"/>
    </location>
</feature>
<comment type="caution">
    <text evidence="6">The sequence shown here is derived from an EMBL/GenBank/DDBJ whole genome shotgun (WGS) entry which is preliminary data.</text>
</comment>
<accession>A0A2P7BLI4</accession>
<dbReference type="InterPro" id="IPR023765">
    <property type="entry name" value="SBP_5_CS"/>
</dbReference>
<dbReference type="PIRSF" id="PIRSF002741">
    <property type="entry name" value="MppA"/>
    <property type="match status" value="1"/>
</dbReference>
<proteinExistence type="inferred from homology"/>
<evidence type="ECO:0000313" key="7">
    <source>
        <dbReference type="Proteomes" id="UP000241764"/>
    </source>
</evidence>